<dbReference type="InParanoid" id="A0A1Y2DQP7"/>
<dbReference type="OrthoDB" id="204980at2759"/>
<evidence type="ECO:0000256" key="4">
    <source>
        <dbReference type="ARBA" id="ARBA00012595"/>
    </source>
</evidence>
<feature type="binding site" evidence="15">
    <location>
        <position position="365"/>
    </location>
    <ligand>
        <name>substrate</name>
    </ligand>
</feature>
<evidence type="ECO:0000256" key="7">
    <source>
        <dbReference type="ARBA" id="ARBA00022837"/>
    </source>
</evidence>
<evidence type="ECO:0000259" key="18">
    <source>
        <dbReference type="SMART" id="SM00642"/>
    </source>
</evidence>
<dbReference type="PIRSF" id="PIRSF001024">
    <property type="entry name" value="Alph-amyl_fung"/>
    <property type="match status" value="1"/>
</dbReference>
<dbReference type="SUPFAM" id="SSF51445">
    <property type="entry name" value="(Trans)glycosidases"/>
    <property type="match status" value="1"/>
</dbReference>
<evidence type="ECO:0000256" key="8">
    <source>
        <dbReference type="ARBA" id="ARBA00023157"/>
    </source>
</evidence>
<keyword evidence="9" id="KW-0325">Glycoprotein</keyword>
<feature type="disulfide bond" evidence="14">
    <location>
        <begin position="171"/>
        <end position="185"/>
    </location>
</feature>
<evidence type="ECO:0000256" key="3">
    <source>
        <dbReference type="ARBA" id="ARBA00008061"/>
    </source>
</evidence>
<dbReference type="InterPro" id="IPR013777">
    <property type="entry name" value="A-amylase-like"/>
</dbReference>
<dbReference type="CDD" id="cd11319">
    <property type="entry name" value="AmyAc_euk_AmyA"/>
    <property type="match status" value="1"/>
</dbReference>
<dbReference type="InterPro" id="IPR006047">
    <property type="entry name" value="GH13_cat_dom"/>
</dbReference>
<dbReference type="InterPro" id="IPR013780">
    <property type="entry name" value="Glyco_hydro_b"/>
</dbReference>
<dbReference type="GO" id="GO:0005509">
    <property type="term" value="F:calcium ion binding"/>
    <property type="evidence" value="ECO:0007669"/>
    <property type="project" value="InterPro"/>
</dbReference>
<keyword evidence="11" id="KW-0326">Glycosidase</keyword>
<feature type="domain" description="Glycosyl hydrolase family 13 catalytic" evidence="18">
    <location>
        <begin position="33"/>
        <end position="390"/>
    </location>
</feature>
<dbReference type="SUPFAM" id="SSF51011">
    <property type="entry name" value="Glycosyl hydrolase domain"/>
    <property type="match status" value="1"/>
</dbReference>
<feature type="disulfide bond" evidence="14">
    <location>
        <begin position="463"/>
        <end position="498"/>
    </location>
</feature>
<dbReference type="InterPro" id="IPR017853">
    <property type="entry name" value="GH"/>
</dbReference>
<feature type="binding site" evidence="15">
    <location>
        <position position="318"/>
    </location>
    <ligand>
        <name>substrate</name>
    </ligand>
</feature>
<keyword evidence="5" id="KW-0479">Metal-binding</keyword>
<name>A0A1Y2DQP7_9PEZI</name>
<evidence type="ECO:0000256" key="17">
    <source>
        <dbReference type="SAM" id="SignalP"/>
    </source>
</evidence>
<keyword evidence="17" id="KW-0732">Signal</keyword>
<evidence type="ECO:0000256" key="10">
    <source>
        <dbReference type="ARBA" id="ARBA00023277"/>
    </source>
</evidence>
<dbReference type="PANTHER" id="PTHR10357:SF208">
    <property type="entry name" value="ALPHA-AMYLASE"/>
    <property type="match status" value="1"/>
</dbReference>
<keyword evidence="20" id="KW-1185">Reference proteome</keyword>
<dbReference type="AlphaFoldDB" id="A0A1Y2DQP7"/>
<dbReference type="RefSeq" id="XP_040713576.1">
    <property type="nucleotide sequence ID" value="XM_040856379.1"/>
</dbReference>
<comment type="similarity">
    <text evidence="3">Belongs to the glycosyl hydrolase 13 family.</text>
</comment>
<keyword evidence="6 19" id="KW-0378">Hydrolase</keyword>
<keyword evidence="16" id="KW-0812">Transmembrane</keyword>
<dbReference type="Gene3D" id="2.60.40.1180">
    <property type="entry name" value="Golgi alpha-mannosidase II"/>
    <property type="match status" value="1"/>
</dbReference>
<feature type="signal peptide" evidence="17">
    <location>
        <begin position="1"/>
        <end position="20"/>
    </location>
</feature>
<keyword evidence="16" id="KW-1133">Transmembrane helix</keyword>
<organism evidence="19 20">
    <name type="scientific">Pseudomassariella vexata</name>
    <dbReference type="NCBI Taxonomy" id="1141098"/>
    <lineage>
        <taxon>Eukaryota</taxon>
        <taxon>Fungi</taxon>
        <taxon>Dikarya</taxon>
        <taxon>Ascomycota</taxon>
        <taxon>Pezizomycotina</taxon>
        <taxon>Sordariomycetes</taxon>
        <taxon>Xylariomycetidae</taxon>
        <taxon>Amphisphaeriales</taxon>
        <taxon>Pseudomassariaceae</taxon>
        <taxon>Pseudomassariella</taxon>
    </lineage>
</organism>
<feature type="binding site" evidence="15">
    <location>
        <position position="101"/>
    </location>
    <ligand>
        <name>substrate</name>
    </ligand>
</feature>
<evidence type="ECO:0000256" key="14">
    <source>
        <dbReference type="PIRSR" id="PIRSR001024-4"/>
    </source>
</evidence>
<evidence type="ECO:0000256" key="13">
    <source>
        <dbReference type="PIRSR" id="PIRSR001024-2"/>
    </source>
</evidence>
<evidence type="ECO:0000256" key="15">
    <source>
        <dbReference type="PIRSR" id="PIRSR001024-5"/>
    </source>
</evidence>
<evidence type="ECO:0000313" key="19">
    <source>
        <dbReference type="EMBL" id="ORY61499.1"/>
    </source>
</evidence>
<keyword evidence="10" id="KW-0119">Carbohydrate metabolism</keyword>
<keyword evidence="8 14" id="KW-1015">Disulfide bond</keyword>
<evidence type="ECO:0000256" key="2">
    <source>
        <dbReference type="ARBA" id="ARBA00001913"/>
    </source>
</evidence>
<dbReference type="EC" id="3.2.1.1" evidence="4"/>
<keyword evidence="16" id="KW-0472">Membrane</keyword>
<feature type="chain" id="PRO_5013186440" description="alpha-amylase" evidence="17">
    <location>
        <begin position="21"/>
        <end position="537"/>
    </location>
</feature>
<evidence type="ECO:0000256" key="11">
    <source>
        <dbReference type="ARBA" id="ARBA00023295"/>
    </source>
</evidence>
<feature type="active site" description="Proton donor" evidence="12">
    <location>
        <position position="251"/>
    </location>
</feature>
<feature type="binding site" evidence="15">
    <location>
        <position position="225"/>
    </location>
    <ligand>
        <name>substrate</name>
    </ligand>
</feature>
<evidence type="ECO:0000256" key="9">
    <source>
        <dbReference type="ARBA" id="ARBA00023180"/>
    </source>
</evidence>
<keyword evidence="7" id="KW-0106">Calcium</keyword>
<feature type="binding site" evidence="15">
    <location>
        <position position="255"/>
    </location>
    <ligand>
        <name>substrate</name>
    </ligand>
</feature>
<feature type="site" description="Transition state stabilizer" evidence="13">
    <location>
        <position position="318"/>
    </location>
</feature>
<comment type="cofactor">
    <cofactor evidence="2">
        <name>Ca(2+)</name>
        <dbReference type="ChEBI" id="CHEBI:29108"/>
    </cofactor>
</comment>
<comment type="catalytic activity">
    <reaction evidence="1">
        <text>Endohydrolysis of (1-&gt;4)-alpha-D-glucosidic linkages in polysaccharides containing three or more (1-&gt;4)-alpha-linked D-glucose units.</text>
        <dbReference type="EC" id="3.2.1.1"/>
    </reaction>
</comment>
<dbReference type="GeneID" id="63772591"/>
<feature type="disulfide bond" evidence="14">
    <location>
        <begin position="50"/>
        <end position="56"/>
    </location>
</feature>
<comment type="caution">
    <text evidence="19">The sequence shown here is derived from an EMBL/GenBank/DDBJ whole genome shotgun (WGS) entry which is preliminary data.</text>
</comment>
<dbReference type="Pfam" id="PF09260">
    <property type="entry name" value="A_amylase_dom_C"/>
    <property type="match status" value="1"/>
</dbReference>
<dbReference type="GO" id="GO:0004556">
    <property type="term" value="F:alpha-amylase activity"/>
    <property type="evidence" value="ECO:0007669"/>
    <property type="project" value="UniProtKB-EC"/>
</dbReference>
<evidence type="ECO:0000256" key="16">
    <source>
        <dbReference type="SAM" id="Phobius"/>
    </source>
</evidence>
<dbReference type="Gene3D" id="3.20.20.80">
    <property type="entry name" value="Glycosidases"/>
    <property type="match status" value="1"/>
</dbReference>
<dbReference type="STRING" id="1141098.A0A1Y2DQP7"/>
<dbReference type="InterPro" id="IPR015340">
    <property type="entry name" value="A_amylase_C_dom"/>
</dbReference>
<feature type="active site" description="Nucleophile" evidence="12">
    <location>
        <position position="227"/>
    </location>
</feature>
<dbReference type="SMART" id="SM00642">
    <property type="entry name" value="Aamy"/>
    <property type="match status" value="1"/>
</dbReference>
<proteinExistence type="inferred from homology"/>
<dbReference type="FunFam" id="3.20.20.80:FF:000120">
    <property type="entry name" value="Alpha-amylase A"/>
    <property type="match status" value="1"/>
</dbReference>
<protein>
    <recommendedName>
        <fullName evidence="4">alpha-amylase</fullName>
        <ecNumber evidence="4">3.2.1.1</ecNumber>
    </recommendedName>
</protein>
<evidence type="ECO:0000256" key="1">
    <source>
        <dbReference type="ARBA" id="ARBA00000548"/>
    </source>
</evidence>
<feature type="transmembrane region" description="Helical" evidence="16">
    <location>
        <begin position="514"/>
        <end position="535"/>
    </location>
</feature>
<dbReference type="Pfam" id="PF00128">
    <property type="entry name" value="Alpha-amylase"/>
    <property type="match status" value="1"/>
</dbReference>
<dbReference type="GO" id="GO:0016052">
    <property type="term" value="P:carbohydrate catabolic process"/>
    <property type="evidence" value="ECO:0007669"/>
    <property type="project" value="InterPro"/>
</dbReference>
<dbReference type="Proteomes" id="UP000193689">
    <property type="component" value="Unassembled WGS sequence"/>
</dbReference>
<evidence type="ECO:0000256" key="12">
    <source>
        <dbReference type="PIRSR" id="PIRSR001024-1"/>
    </source>
</evidence>
<dbReference type="PANTHER" id="PTHR10357">
    <property type="entry name" value="ALPHA-AMYLASE FAMILY MEMBER"/>
    <property type="match status" value="1"/>
</dbReference>
<reference evidence="19 20" key="1">
    <citation type="submission" date="2016-07" db="EMBL/GenBank/DDBJ databases">
        <title>Pervasive Adenine N6-methylation of Active Genes in Fungi.</title>
        <authorList>
            <consortium name="DOE Joint Genome Institute"/>
            <person name="Mondo S.J."/>
            <person name="Dannebaum R.O."/>
            <person name="Kuo R.C."/>
            <person name="Labutti K."/>
            <person name="Haridas S."/>
            <person name="Kuo A."/>
            <person name="Salamov A."/>
            <person name="Ahrendt S.R."/>
            <person name="Lipzen A."/>
            <person name="Sullivan W."/>
            <person name="Andreopoulos W.B."/>
            <person name="Clum A."/>
            <person name="Lindquist E."/>
            <person name="Daum C."/>
            <person name="Ramamoorthy G.K."/>
            <person name="Gryganskyi A."/>
            <person name="Culley D."/>
            <person name="Magnuson J.K."/>
            <person name="James T.Y."/>
            <person name="O'Malley M.A."/>
            <person name="Stajich J.E."/>
            <person name="Spatafora J.W."/>
            <person name="Visel A."/>
            <person name="Grigoriev I.V."/>
        </authorList>
    </citation>
    <scope>NUCLEOTIDE SEQUENCE [LARGE SCALE GENOMIC DNA]</scope>
    <source>
        <strain evidence="19 20">CBS 129021</strain>
    </source>
</reference>
<gene>
    <name evidence="19" type="ORF">BCR38DRAFT_347874</name>
</gene>
<evidence type="ECO:0000313" key="20">
    <source>
        <dbReference type="Proteomes" id="UP000193689"/>
    </source>
</evidence>
<accession>A0A1Y2DQP7</accession>
<dbReference type="EMBL" id="MCFJ01000010">
    <property type="protein sequence ID" value="ORY61499.1"/>
    <property type="molecule type" value="Genomic_DNA"/>
</dbReference>
<evidence type="ECO:0000256" key="5">
    <source>
        <dbReference type="ARBA" id="ARBA00022723"/>
    </source>
</evidence>
<evidence type="ECO:0000256" key="6">
    <source>
        <dbReference type="ARBA" id="ARBA00022801"/>
    </source>
</evidence>
<sequence length="537" mass="58703">MLSTSLTVAAAMALMGVSDAASLEQWKSRSIYQVMVDRFARTDGSTTATCDDYVFCNGSWAGLIDKLDYISDMGFTAIQISPVVENIEDDTGVGTAYHGYWSKDLYAVNSHFGTADDLKSLSDELHKRDMYLMVDVVVNNMAQKFDNTLPPPIEYSEFEPFDNEDYFHTYCNVTEWTNSTNYQNCWLYPYAVALADLRTEDQTVSDMLGSWIKELVANYSIDGLRIDAAKHVNDDFLPTFVQNSGVFAFGEVLTGLVEDFCRYQTKGLLPGMPNYLHYYPLLAAFDGGSMNDLATVRSQAQEGCNDTMALGTFVENHDMPRFASTNEDVVIAKNAMAYVILNDGMPLVYQGQEQHFNGSGTPFNREPLWHSEYNTSAELYQVARTLNKARNQIIALSNSSTDSYVNSVAKTLFVDINHLCMSKGPDGAQIVSCIVNQGSGGAEYELSVGGFSAGDEVVELLSCTTTTADGTGNVTMYMNKGEPKAYTLLANLDGTEICNSTKDAAEAAAEDSSAAAGLGMSFGMGAAVVFGWLLYAL</sequence>
<feature type="disulfide bond" evidence="14">
    <location>
        <begin position="261"/>
        <end position="304"/>
    </location>
</feature>